<dbReference type="InterPro" id="IPR036852">
    <property type="entry name" value="Peptidase_S8/S53_dom_sf"/>
</dbReference>
<accession>A0A1G8S6D7</accession>
<dbReference type="SUPFAM" id="SSF52743">
    <property type="entry name" value="Subtilisin-like"/>
    <property type="match status" value="1"/>
</dbReference>
<protein>
    <recommendedName>
        <fullName evidence="3">Subtilase family protein</fullName>
    </recommendedName>
</protein>
<dbReference type="OrthoDB" id="8010691at2"/>
<evidence type="ECO:0000313" key="1">
    <source>
        <dbReference type="EMBL" id="SDJ24798.1"/>
    </source>
</evidence>
<keyword evidence="2" id="KW-1185">Reference proteome</keyword>
<dbReference type="EMBL" id="FNEJ01000023">
    <property type="protein sequence ID" value="SDJ24798.1"/>
    <property type="molecule type" value="Genomic_DNA"/>
</dbReference>
<evidence type="ECO:0008006" key="3">
    <source>
        <dbReference type="Google" id="ProtNLM"/>
    </source>
</evidence>
<gene>
    <name evidence="1" type="ORF">SAMN04487993_102318</name>
</gene>
<proteinExistence type="predicted"/>
<dbReference type="RefSeq" id="WP_089850585.1">
    <property type="nucleotide sequence ID" value="NZ_FNEJ01000023.1"/>
</dbReference>
<dbReference type="AlphaFoldDB" id="A0A1G8S6D7"/>
<sequence length="677" mass="72424">MSLRWTAVTPAEIRDACLDFAWLTRQRRHPVPTGPLHEPIFIRLRGEPEAARAALLTAVSDPADPLVMEPHELAVLTARCADPATDAGLPDEYALYRELGTPDPDAAGFYQVLDTGFPVALTEAPAMAAAPAPVAAPAASGQPIVALIDDGIAFLNARFRKEGATRFHAVWLQALEQAGSPGTARSGEVLGRAQIDALLDGLVDEASVYAEINSRLIRHEAHRSTEHAASHGTHMLDLAAGADPFDAGDPVRDWPLLAVQLPPQAIADTSGILMESYMVMAMRWILRRAAEIDPTAPVLVNLSMGIAAGPKDGTRFAEYQIAREARLWEEVKEQPVRVIWSFGNGFEDRLTARLRFAAGAETEQQIDWIVQPGDQTESYLELRPGPGQTLDGLEIALVPPGGPASGFVPMRPGTCRDLLEGCAPVARISHVARRRLGGGVIQPAHLVVALAPTDCADPEPLAPAGRWQVICRHSGAAPLDLHLQIQRDDSLTGYRPRARQSYFDSPEGYDWHPDRQDHSALAPDCAIRHNGTLNALASASGRQIVTAGAARHDPVRGTLWPAPYSAAGADWCLPMPTVAALVDRGPGLTGLAGTGTTSGSSRAFNGTSAAAARITRALGLSADRIRRNRLVPGSTQLSDFSADLGFWSVPHDQSARLGVWVVSPWAPGHAPEEQPGY</sequence>
<evidence type="ECO:0000313" key="2">
    <source>
        <dbReference type="Proteomes" id="UP000199093"/>
    </source>
</evidence>
<name>A0A1G8S6D7_9RHOB</name>
<organism evidence="1 2">
    <name type="scientific">Salipiger marinus</name>
    <dbReference type="NCBI Taxonomy" id="555512"/>
    <lineage>
        <taxon>Bacteria</taxon>
        <taxon>Pseudomonadati</taxon>
        <taxon>Pseudomonadota</taxon>
        <taxon>Alphaproteobacteria</taxon>
        <taxon>Rhodobacterales</taxon>
        <taxon>Roseobacteraceae</taxon>
        <taxon>Salipiger</taxon>
    </lineage>
</organism>
<dbReference type="Gene3D" id="3.40.50.200">
    <property type="entry name" value="Peptidase S8/S53 domain"/>
    <property type="match status" value="1"/>
</dbReference>
<dbReference type="Proteomes" id="UP000199093">
    <property type="component" value="Unassembled WGS sequence"/>
</dbReference>
<dbReference type="GO" id="GO:0004252">
    <property type="term" value="F:serine-type endopeptidase activity"/>
    <property type="evidence" value="ECO:0007669"/>
    <property type="project" value="InterPro"/>
</dbReference>
<reference evidence="1 2" key="1">
    <citation type="submission" date="2016-10" db="EMBL/GenBank/DDBJ databases">
        <authorList>
            <person name="de Groot N.N."/>
        </authorList>
    </citation>
    <scope>NUCLEOTIDE SEQUENCE [LARGE SCALE GENOMIC DNA]</scope>
    <source>
        <strain evidence="1 2">DSM 26424</strain>
    </source>
</reference>
<dbReference type="STRING" id="555512.SAMN04487993_102318"/>
<dbReference type="GO" id="GO:0006508">
    <property type="term" value="P:proteolysis"/>
    <property type="evidence" value="ECO:0007669"/>
    <property type="project" value="InterPro"/>
</dbReference>